<dbReference type="EMBL" id="ODYU01002013">
    <property type="protein sequence ID" value="SOQ38992.1"/>
    <property type="molecule type" value="Genomic_DNA"/>
</dbReference>
<dbReference type="AlphaFoldDB" id="A0A2H1VF11"/>
<feature type="region of interest" description="Disordered" evidence="1">
    <location>
        <begin position="1"/>
        <end position="42"/>
    </location>
</feature>
<sequence>MEYVLKNLRNKKYLTTTSKGSKKKNLSNKKRDKPAEESEEQFFTEVHYGKRQRSSPEAVMRNQKQTKLNYWLAAPAVPTSNSFTGLDELELADKPETQTPKPIRPPPLFIDGVKNIQPLLKLLEDIAKGEYEIKVLRGDKSKQDRSFRVVLKNLHPSTDKEDIKIAVEELNHKVINVWNIQNSRRKQALSMCNIKLEPRENNKDI</sequence>
<protein>
    <submittedName>
        <fullName evidence="2">SFRICE_014931</fullName>
    </submittedName>
</protein>
<reference evidence="2" key="1">
    <citation type="submission" date="2016-07" db="EMBL/GenBank/DDBJ databases">
        <authorList>
            <person name="Bretaudeau A."/>
        </authorList>
    </citation>
    <scope>NUCLEOTIDE SEQUENCE</scope>
    <source>
        <strain evidence="2">Rice</strain>
        <tissue evidence="2">Whole body</tissue>
    </source>
</reference>
<feature type="compositionally biased region" description="Basic residues" evidence="1">
    <location>
        <begin position="20"/>
        <end position="32"/>
    </location>
</feature>
<proteinExistence type="predicted"/>
<evidence type="ECO:0000256" key="1">
    <source>
        <dbReference type="SAM" id="MobiDB-lite"/>
    </source>
</evidence>
<evidence type="ECO:0000313" key="2">
    <source>
        <dbReference type="EMBL" id="SOQ38992.1"/>
    </source>
</evidence>
<organism evidence="2">
    <name type="scientific">Spodoptera frugiperda</name>
    <name type="common">Fall armyworm</name>
    <dbReference type="NCBI Taxonomy" id="7108"/>
    <lineage>
        <taxon>Eukaryota</taxon>
        <taxon>Metazoa</taxon>
        <taxon>Ecdysozoa</taxon>
        <taxon>Arthropoda</taxon>
        <taxon>Hexapoda</taxon>
        <taxon>Insecta</taxon>
        <taxon>Pterygota</taxon>
        <taxon>Neoptera</taxon>
        <taxon>Endopterygota</taxon>
        <taxon>Lepidoptera</taxon>
        <taxon>Glossata</taxon>
        <taxon>Ditrysia</taxon>
        <taxon>Noctuoidea</taxon>
        <taxon>Noctuidae</taxon>
        <taxon>Amphipyrinae</taxon>
        <taxon>Spodoptera</taxon>
    </lineage>
</organism>
<name>A0A2H1VF11_SPOFR</name>
<accession>A0A2H1VF11</accession>
<gene>
    <name evidence="2" type="ORF">SFRICE_014931</name>
</gene>